<name>A0ACC2TLY5_9FUNG</name>
<organism evidence="1 2">
    <name type="scientific">Entomophthora muscae</name>
    <dbReference type="NCBI Taxonomy" id="34485"/>
    <lineage>
        <taxon>Eukaryota</taxon>
        <taxon>Fungi</taxon>
        <taxon>Fungi incertae sedis</taxon>
        <taxon>Zoopagomycota</taxon>
        <taxon>Entomophthoromycotina</taxon>
        <taxon>Entomophthoromycetes</taxon>
        <taxon>Entomophthorales</taxon>
        <taxon>Entomophthoraceae</taxon>
        <taxon>Entomophthora</taxon>
    </lineage>
</organism>
<evidence type="ECO:0000313" key="2">
    <source>
        <dbReference type="Proteomes" id="UP001165960"/>
    </source>
</evidence>
<proteinExistence type="predicted"/>
<reference evidence="1" key="1">
    <citation type="submission" date="2022-04" db="EMBL/GenBank/DDBJ databases">
        <title>Genome of the entomopathogenic fungus Entomophthora muscae.</title>
        <authorList>
            <person name="Elya C."/>
            <person name="Lovett B.R."/>
            <person name="Lee E."/>
            <person name="Macias A.M."/>
            <person name="Hajek A.E."/>
            <person name="De Bivort B.L."/>
            <person name="Kasson M.T."/>
            <person name="De Fine Licht H.H."/>
            <person name="Stajich J.E."/>
        </authorList>
    </citation>
    <scope>NUCLEOTIDE SEQUENCE</scope>
    <source>
        <strain evidence="1">Berkeley</strain>
    </source>
</reference>
<dbReference type="Proteomes" id="UP001165960">
    <property type="component" value="Unassembled WGS sequence"/>
</dbReference>
<dbReference type="EMBL" id="QTSX02002489">
    <property type="protein sequence ID" value="KAJ9075386.1"/>
    <property type="molecule type" value="Genomic_DNA"/>
</dbReference>
<protein>
    <submittedName>
        <fullName evidence="1">Uncharacterized protein</fullName>
    </submittedName>
</protein>
<comment type="caution">
    <text evidence="1">The sequence shown here is derived from an EMBL/GenBank/DDBJ whole genome shotgun (WGS) entry which is preliminary data.</text>
</comment>
<gene>
    <name evidence="1" type="ORF">DSO57_1036663</name>
</gene>
<evidence type="ECO:0000313" key="1">
    <source>
        <dbReference type="EMBL" id="KAJ9075386.1"/>
    </source>
</evidence>
<accession>A0ACC2TLY5</accession>
<keyword evidence="2" id="KW-1185">Reference proteome</keyword>
<sequence>MQYPNIASLVAISILATGSYAIPPKPSSGKYPGSVPEIKIVFDTANDAPTPFEPVIGSGIPYDETYFGRTPPKFFIGNTNVAYPPNEEATSANVPYGNHLKPSNIVP</sequence>